<evidence type="ECO:0000259" key="1">
    <source>
        <dbReference type="Pfam" id="PF07687"/>
    </source>
</evidence>
<organism evidence="2 3">
    <name type="scientific">Leucobacter chromiireducens subsp. solipictus</name>
    <dbReference type="NCBI Taxonomy" id="398235"/>
    <lineage>
        <taxon>Bacteria</taxon>
        <taxon>Bacillati</taxon>
        <taxon>Actinomycetota</taxon>
        <taxon>Actinomycetes</taxon>
        <taxon>Micrococcales</taxon>
        <taxon>Microbacteriaceae</taxon>
        <taxon>Leucobacter</taxon>
    </lineage>
</organism>
<dbReference type="InterPro" id="IPR002933">
    <property type="entry name" value="Peptidase_M20"/>
</dbReference>
<evidence type="ECO:0000313" key="2">
    <source>
        <dbReference type="EMBL" id="MBL3679871.1"/>
    </source>
</evidence>
<evidence type="ECO:0000313" key="3">
    <source>
        <dbReference type="Proteomes" id="UP001645859"/>
    </source>
</evidence>
<dbReference type="Pfam" id="PF01546">
    <property type="entry name" value="Peptidase_M20"/>
    <property type="match status" value="1"/>
</dbReference>
<accession>A0ABS1SH35</accession>
<dbReference type="Gene3D" id="3.40.630.10">
    <property type="entry name" value="Zn peptidases"/>
    <property type="match status" value="1"/>
</dbReference>
<keyword evidence="3" id="KW-1185">Reference proteome</keyword>
<dbReference type="SUPFAM" id="SSF53187">
    <property type="entry name" value="Zn-dependent exopeptidases"/>
    <property type="match status" value="1"/>
</dbReference>
<comment type="caution">
    <text evidence="2">The sequence shown here is derived from an EMBL/GenBank/DDBJ whole genome shotgun (WGS) entry which is preliminary data.</text>
</comment>
<dbReference type="InterPro" id="IPR017439">
    <property type="entry name" value="Amidohydrolase"/>
</dbReference>
<dbReference type="InterPro" id="IPR036264">
    <property type="entry name" value="Bact_exopeptidase_dim_dom"/>
</dbReference>
<proteinExistence type="predicted"/>
<dbReference type="RefSeq" id="WP_202345136.1">
    <property type="nucleotide sequence ID" value="NZ_BAAAPI010000003.1"/>
</dbReference>
<name>A0ABS1SH35_9MICO</name>
<dbReference type="Pfam" id="PF07687">
    <property type="entry name" value="M20_dimer"/>
    <property type="match status" value="1"/>
</dbReference>
<protein>
    <submittedName>
        <fullName evidence="2">Amidohydrolase</fullName>
    </submittedName>
</protein>
<feature type="domain" description="Peptidase M20 dimerisation" evidence="1">
    <location>
        <begin position="187"/>
        <end position="279"/>
    </location>
</feature>
<dbReference type="PIRSF" id="PIRSF005962">
    <property type="entry name" value="Pept_M20D_amidohydro"/>
    <property type="match status" value="1"/>
</dbReference>
<dbReference type="InterPro" id="IPR011650">
    <property type="entry name" value="Peptidase_M20_dimer"/>
</dbReference>
<gene>
    <name evidence="2" type="ORF">D3230_11330</name>
</gene>
<sequence length="398" mass="41750">MTRESLRTALLAATTRHAAAAISLREYLHEHPTLSGEEQAAAEWIVEQMPIPMDVIAETGRIGRIGPTAGAAIAVRAELDALPIRERTGASFASSNGAMHACGHDVHQAALIAFARAAAECELPYAVVPFLQPREEAYPSGALDIVRSGALAAQQVRAVLAAHVHPRIPVGSVATGTGPTNAAADEIRVTVRGREGHGAYPHEAANPIGALAQIAVAMPELVRRTVSPMHPAVLTVGSIQAGHAANVIPAEGHLAGTLRTMYRDDRERVHAALTTFVDGQLAAHGMTGEIQIIEGEPVLENDPDLVGHVDAELHHAGLSVSEPMRSCGADDFSFYSELLPGVMAFVGVETTGVEPQPSLHHAEFLPDTDAVRRLALTLAAGYLGACEQLDRGPAGEAS</sequence>
<dbReference type="PANTHER" id="PTHR11014:SF63">
    <property type="entry name" value="METALLOPEPTIDASE, PUTATIVE (AFU_ORTHOLOGUE AFUA_6G09600)-RELATED"/>
    <property type="match status" value="1"/>
</dbReference>
<reference evidence="2 3" key="1">
    <citation type="submission" date="2018-09" db="EMBL/GenBank/DDBJ databases">
        <title>Comparative genomics of Leucobacter spp.</title>
        <authorList>
            <person name="Reis A.C."/>
            <person name="Kolvenbach B.A."/>
            <person name="Corvini P.F.X."/>
            <person name="Nunes O.C."/>
        </authorList>
    </citation>
    <scope>NUCLEOTIDE SEQUENCE [LARGE SCALE GENOMIC DNA]</scope>
    <source>
        <strain evidence="2 3">TAN 31504</strain>
    </source>
</reference>
<dbReference type="EMBL" id="QYAC01000005">
    <property type="protein sequence ID" value="MBL3679871.1"/>
    <property type="molecule type" value="Genomic_DNA"/>
</dbReference>
<dbReference type="Proteomes" id="UP001645859">
    <property type="component" value="Unassembled WGS sequence"/>
</dbReference>
<dbReference type="SUPFAM" id="SSF55031">
    <property type="entry name" value="Bacterial exopeptidase dimerisation domain"/>
    <property type="match status" value="1"/>
</dbReference>
<dbReference type="NCBIfam" id="TIGR01891">
    <property type="entry name" value="amidohydrolases"/>
    <property type="match status" value="1"/>
</dbReference>
<dbReference type="Gene3D" id="3.30.70.360">
    <property type="match status" value="1"/>
</dbReference>
<dbReference type="PANTHER" id="PTHR11014">
    <property type="entry name" value="PEPTIDASE M20 FAMILY MEMBER"/>
    <property type="match status" value="1"/>
</dbReference>